<reference evidence="1" key="1">
    <citation type="submission" date="2019-11" db="EMBL/GenBank/DDBJ databases">
        <title>Microbial mats filling the niche in hypersaline microbial mats.</title>
        <authorList>
            <person name="Wong H.L."/>
            <person name="Macleod F.I."/>
            <person name="White R.A. III"/>
            <person name="Burns B.P."/>
        </authorList>
    </citation>
    <scope>NUCLEOTIDE SEQUENCE</scope>
    <source>
        <strain evidence="1">Bin_327</strain>
    </source>
</reference>
<proteinExistence type="predicted"/>
<dbReference type="EMBL" id="WJKJ01000355">
    <property type="protein sequence ID" value="MBD3365685.1"/>
    <property type="molecule type" value="Genomic_DNA"/>
</dbReference>
<dbReference type="InterPro" id="IPR011989">
    <property type="entry name" value="ARM-like"/>
</dbReference>
<organism evidence="1 2">
    <name type="scientific">candidate division WOR-3 bacterium</name>
    <dbReference type="NCBI Taxonomy" id="2052148"/>
    <lineage>
        <taxon>Bacteria</taxon>
        <taxon>Bacteria division WOR-3</taxon>
    </lineage>
</organism>
<evidence type="ECO:0000313" key="2">
    <source>
        <dbReference type="Proteomes" id="UP000630660"/>
    </source>
</evidence>
<dbReference type="Proteomes" id="UP000630660">
    <property type="component" value="Unassembled WGS sequence"/>
</dbReference>
<sequence length="520" mass="57953">YYAGGEHIHHPLTPDQYRSFSQGFGFGWRDVSSGGIGFLHDLEGNDKYISEVYAQATSYWFALGMLLDERGNDLYTAAQYSQGAGIHLSIGSLLDLEGDDHYFSRYGPSQGEGHDWAVGWLLDKDGDDSYYASGGQGIGLTNSVGIFVDTRGNDDYGSREALSQGGANMARSTGGVGMFLDLQGNDRYSEEDKGRDNHVWTSGTFALGMDLEAVEPKKEPWQDTVTTFPELDTIKTDSAKMARLFHYASMWEVRGDIAKVRTARRMLIDDYGEAAVDYIFNNEFVTYDGLTIRAIEKHFTEFKDTAAYYLYRGIHAENDTVVSNSIRFLGNLKIEGAGDTLTRMLKDKKNEDLAGVLIYSLGNLADTGAVGAILDYADSENERMRLRVATACLQIKDKKAIPYMIYYLDDEYFTVRTTATLALMQIGKAALVPLEKELEDSNRPLHQTTLVRAIRNVYTNMDDADKSAEIEESLANLARPYLDASYPALREQAHKLLNEVEGKSILTPTEIFISTDINVE</sequence>
<gene>
    <name evidence="1" type="ORF">GF359_10775</name>
</gene>
<dbReference type="SUPFAM" id="SSF48371">
    <property type="entry name" value="ARM repeat"/>
    <property type="match status" value="1"/>
</dbReference>
<evidence type="ECO:0000313" key="1">
    <source>
        <dbReference type="EMBL" id="MBD3365685.1"/>
    </source>
</evidence>
<dbReference type="AlphaFoldDB" id="A0A9D5QF51"/>
<accession>A0A9D5QF51</accession>
<dbReference type="Pfam" id="PF13646">
    <property type="entry name" value="HEAT_2"/>
    <property type="match status" value="1"/>
</dbReference>
<evidence type="ECO:0008006" key="3">
    <source>
        <dbReference type="Google" id="ProtNLM"/>
    </source>
</evidence>
<dbReference type="Gene3D" id="1.25.10.10">
    <property type="entry name" value="Leucine-rich Repeat Variant"/>
    <property type="match status" value="1"/>
</dbReference>
<comment type="caution">
    <text evidence="1">The sequence shown here is derived from an EMBL/GenBank/DDBJ whole genome shotgun (WGS) entry which is preliminary data.</text>
</comment>
<name>A0A9D5QF51_UNCW3</name>
<dbReference type="InterPro" id="IPR016024">
    <property type="entry name" value="ARM-type_fold"/>
</dbReference>
<feature type="non-terminal residue" evidence="1">
    <location>
        <position position="1"/>
    </location>
</feature>
<protein>
    <recommendedName>
        <fullName evidence="3">HEAT repeat domain-containing protein</fullName>
    </recommendedName>
</protein>